<dbReference type="InterPro" id="IPR039418">
    <property type="entry name" value="LexA-like"/>
</dbReference>
<dbReference type="GO" id="GO:0006281">
    <property type="term" value="P:DNA repair"/>
    <property type="evidence" value="ECO:0007669"/>
    <property type="project" value="UniProtKB-KW"/>
</dbReference>
<comment type="similarity">
    <text evidence="1 7">Belongs to the peptidase S24 family.</text>
</comment>
<gene>
    <name evidence="9" type="ORF">WQQ_21480</name>
</gene>
<dbReference type="EMBL" id="AKGD01000001">
    <property type="protein sequence ID" value="EIT72011.1"/>
    <property type="molecule type" value="Genomic_DNA"/>
</dbReference>
<dbReference type="InterPro" id="IPR050077">
    <property type="entry name" value="LexA_repressor"/>
</dbReference>
<evidence type="ECO:0000313" key="10">
    <source>
        <dbReference type="Proteomes" id="UP000003704"/>
    </source>
</evidence>
<dbReference type="GO" id="GO:0009432">
    <property type="term" value="P:SOS response"/>
    <property type="evidence" value="ECO:0007669"/>
    <property type="project" value="UniProtKB-KW"/>
</dbReference>
<sequence length="109" mass="12207">MDDVGISAIDIDRQLVRFPSRTFVAQIEGESMIEAGLLDKDFVVAERESHCRHGDIVVALVDGSVTVKYLRDENGEVFLRPANKAHTDIRPKRELQILGLVVGSFRKMV</sequence>
<protein>
    <recommendedName>
        <fullName evidence="8">Peptidase S24/S26A/S26B/S26C domain-containing protein</fullName>
    </recommendedName>
</protein>
<keyword evidence="6" id="KW-0742">SOS response</keyword>
<dbReference type="GO" id="GO:0006355">
    <property type="term" value="P:regulation of DNA-templated transcription"/>
    <property type="evidence" value="ECO:0007669"/>
    <property type="project" value="InterPro"/>
</dbReference>
<dbReference type="InterPro" id="IPR015927">
    <property type="entry name" value="Peptidase_S24_S26A/B/C"/>
</dbReference>
<dbReference type="STRING" id="1172194.WQQ_21480"/>
<comment type="caution">
    <text evidence="9">The sequence shown here is derived from an EMBL/GenBank/DDBJ whole genome shotgun (WGS) entry which is preliminary data.</text>
</comment>
<evidence type="ECO:0000256" key="1">
    <source>
        <dbReference type="ARBA" id="ARBA00007484"/>
    </source>
</evidence>
<dbReference type="Pfam" id="PF00717">
    <property type="entry name" value="Peptidase_S24"/>
    <property type="match status" value="1"/>
</dbReference>
<dbReference type="MEROPS" id="S24.003"/>
<evidence type="ECO:0000256" key="5">
    <source>
        <dbReference type="ARBA" id="ARBA00023204"/>
    </source>
</evidence>
<evidence type="ECO:0000256" key="7">
    <source>
        <dbReference type="RuleBase" id="RU003991"/>
    </source>
</evidence>
<evidence type="ECO:0000256" key="3">
    <source>
        <dbReference type="ARBA" id="ARBA00022801"/>
    </source>
</evidence>
<keyword evidence="2" id="KW-0227">DNA damage</keyword>
<organism evidence="9 10">
    <name type="scientific">Hydrocarboniphaga effusa AP103</name>
    <dbReference type="NCBI Taxonomy" id="1172194"/>
    <lineage>
        <taxon>Bacteria</taxon>
        <taxon>Pseudomonadati</taxon>
        <taxon>Pseudomonadota</taxon>
        <taxon>Gammaproteobacteria</taxon>
        <taxon>Nevskiales</taxon>
        <taxon>Nevskiaceae</taxon>
        <taxon>Hydrocarboniphaga</taxon>
    </lineage>
</organism>
<dbReference type="PANTHER" id="PTHR33516:SF2">
    <property type="entry name" value="LEXA REPRESSOR-RELATED"/>
    <property type="match status" value="1"/>
</dbReference>
<dbReference type="CDD" id="cd06529">
    <property type="entry name" value="S24_LexA-like"/>
    <property type="match status" value="1"/>
</dbReference>
<dbReference type="SUPFAM" id="SSF51306">
    <property type="entry name" value="LexA/Signal peptidase"/>
    <property type="match status" value="1"/>
</dbReference>
<evidence type="ECO:0000313" key="9">
    <source>
        <dbReference type="EMBL" id="EIT72011.1"/>
    </source>
</evidence>
<name>I8I5Y7_9GAMM</name>
<keyword evidence="3 7" id="KW-0378">Hydrolase</keyword>
<evidence type="ECO:0000259" key="8">
    <source>
        <dbReference type="Pfam" id="PF00717"/>
    </source>
</evidence>
<accession>I8I5Y7</accession>
<dbReference type="AlphaFoldDB" id="I8I5Y7"/>
<evidence type="ECO:0000256" key="4">
    <source>
        <dbReference type="ARBA" id="ARBA00022813"/>
    </source>
</evidence>
<dbReference type="PRINTS" id="PR00726">
    <property type="entry name" value="LEXASERPTASE"/>
</dbReference>
<keyword evidence="4 7" id="KW-0068">Autocatalytic cleavage</keyword>
<dbReference type="Gene3D" id="2.10.109.10">
    <property type="entry name" value="Umud Fragment, subunit A"/>
    <property type="match status" value="1"/>
</dbReference>
<dbReference type="OrthoDB" id="9802364at2"/>
<dbReference type="GO" id="GO:0016787">
    <property type="term" value="F:hydrolase activity"/>
    <property type="evidence" value="ECO:0007669"/>
    <property type="project" value="UniProtKB-KW"/>
</dbReference>
<dbReference type="GO" id="GO:0003677">
    <property type="term" value="F:DNA binding"/>
    <property type="evidence" value="ECO:0007669"/>
    <property type="project" value="InterPro"/>
</dbReference>
<dbReference type="Proteomes" id="UP000003704">
    <property type="component" value="Unassembled WGS sequence"/>
</dbReference>
<evidence type="ECO:0000256" key="2">
    <source>
        <dbReference type="ARBA" id="ARBA00022763"/>
    </source>
</evidence>
<dbReference type="PANTHER" id="PTHR33516">
    <property type="entry name" value="LEXA REPRESSOR"/>
    <property type="match status" value="1"/>
</dbReference>
<dbReference type="InterPro" id="IPR036286">
    <property type="entry name" value="LexA/Signal_pep-like_sf"/>
</dbReference>
<keyword evidence="10" id="KW-1185">Reference proteome</keyword>
<proteinExistence type="inferred from homology"/>
<reference evidence="9 10" key="1">
    <citation type="journal article" date="2012" name="J. Bacteriol.">
        <title>Genome Sequence of n-Alkane-Degrading Hydrocarboniphaga effusa Strain AP103T (ATCC BAA-332T).</title>
        <authorList>
            <person name="Chang H.K."/>
            <person name="Zylstra G.J."/>
            <person name="Chae J.C."/>
        </authorList>
    </citation>
    <scope>NUCLEOTIDE SEQUENCE [LARGE SCALE GENOMIC DNA]</scope>
    <source>
        <strain evidence="9 10">AP103</strain>
    </source>
</reference>
<feature type="domain" description="Peptidase S24/S26A/S26B/S26C" evidence="8">
    <location>
        <begin position="7"/>
        <end position="102"/>
    </location>
</feature>
<keyword evidence="5" id="KW-0234">DNA repair</keyword>
<dbReference type="PATRIC" id="fig|1172194.4.peg.2075"/>
<evidence type="ECO:0000256" key="6">
    <source>
        <dbReference type="ARBA" id="ARBA00023236"/>
    </source>
</evidence>
<dbReference type="InterPro" id="IPR006197">
    <property type="entry name" value="Peptidase_S24_LexA"/>
</dbReference>